<dbReference type="InterPro" id="IPR016568">
    <property type="entry name" value="Sulphur_oxidation_SoxY"/>
</dbReference>
<name>A0A848FDU0_9BURK</name>
<dbReference type="InterPro" id="IPR032711">
    <property type="entry name" value="SoxY"/>
</dbReference>
<dbReference type="Proteomes" id="UP000574067">
    <property type="component" value="Unassembled WGS sequence"/>
</dbReference>
<dbReference type="InterPro" id="IPR038162">
    <property type="entry name" value="SoxY_sf"/>
</dbReference>
<feature type="chain" id="PRO_5032513278" evidence="1">
    <location>
        <begin position="33"/>
        <end position="155"/>
    </location>
</feature>
<evidence type="ECO:0000256" key="1">
    <source>
        <dbReference type="SAM" id="SignalP"/>
    </source>
</evidence>
<feature type="domain" description="Ig-like SoxY" evidence="2">
    <location>
        <begin position="58"/>
        <end position="153"/>
    </location>
</feature>
<evidence type="ECO:0000259" key="2">
    <source>
        <dbReference type="Pfam" id="PF13501"/>
    </source>
</evidence>
<keyword evidence="1" id="KW-0732">Signal</keyword>
<evidence type="ECO:0000313" key="3">
    <source>
        <dbReference type="EMBL" id="NML17472.1"/>
    </source>
</evidence>
<evidence type="ECO:0000313" key="4">
    <source>
        <dbReference type="Proteomes" id="UP000574067"/>
    </source>
</evidence>
<gene>
    <name evidence="3" type="ORF">HHL10_21105</name>
</gene>
<dbReference type="AlphaFoldDB" id="A0A848FDU0"/>
<dbReference type="InterPro" id="IPR006311">
    <property type="entry name" value="TAT_signal"/>
</dbReference>
<dbReference type="Pfam" id="PF13501">
    <property type="entry name" value="SoxY"/>
    <property type="match status" value="1"/>
</dbReference>
<organism evidence="3 4">
    <name type="scientific">Azohydromonas caseinilytica</name>
    <dbReference type="NCBI Taxonomy" id="2728836"/>
    <lineage>
        <taxon>Bacteria</taxon>
        <taxon>Pseudomonadati</taxon>
        <taxon>Pseudomonadota</taxon>
        <taxon>Betaproteobacteria</taxon>
        <taxon>Burkholderiales</taxon>
        <taxon>Sphaerotilaceae</taxon>
        <taxon>Azohydromonas</taxon>
    </lineage>
</organism>
<dbReference type="Gene3D" id="2.60.40.2470">
    <property type="entry name" value="SoxY domain"/>
    <property type="match status" value="1"/>
</dbReference>
<protein>
    <submittedName>
        <fullName evidence="3">Thiosulfate oxidation carrier protein SoxY</fullName>
    </submittedName>
</protein>
<feature type="signal peptide" evidence="1">
    <location>
        <begin position="1"/>
        <end position="32"/>
    </location>
</feature>
<dbReference type="EMBL" id="JABBFW010000018">
    <property type="protein sequence ID" value="NML17472.1"/>
    <property type="molecule type" value="Genomic_DNA"/>
</dbReference>
<dbReference type="PROSITE" id="PS51318">
    <property type="entry name" value="TAT"/>
    <property type="match status" value="1"/>
</dbReference>
<reference evidence="3 4" key="1">
    <citation type="submission" date="2020-04" db="EMBL/GenBank/DDBJ databases">
        <title>Azohydromonas sp. isolated from soil.</title>
        <authorList>
            <person name="Dahal R.H."/>
        </authorList>
    </citation>
    <scope>NUCLEOTIDE SEQUENCE [LARGE SCALE GENOMIC DNA]</scope>
    <source>
        <strain evidence="3 4">G-1-1-14</strain>
    </source>
</reference>
<accession>A0A848FDU0</accession>
<sequence length="155" mass="16253">MAPSRRRALRAGARTLGLFVLAGVLPEAQAQAQLDAWAAAFDSRDFASAWRALDGEGAAADPRLRLDGPDVAENGALVPFTVSSTLPGVSQVALLVEHNPIPLTAVFALAPGTEPFVATRLKMAESSTVHALVRAQDGLFLARREVRVIQGGCVA</sequence>
<dbReference type="PIRSF" id="PIRSF010312">
    <property type="entry name" value="Sulphur_oxidation_SoxY"/>
    <property type="match status" value="1"/>
</dbReference>
<keyword evidence="4" id="KW-1185">Reference proteome</keyword>
<proteinExistence type="predicted"/>
<comment type="caution">
    <text evidence="3">The sequence shown here is derived from an EMBL/GenBank/DDBJ whole genome shotgun (WGS) entry which is preliminary data.</text>
</comment>